<dbReference type="EMBL" id="CP142727">
    <property type="protein sequence ID" value="WUR02584.1"/>
    <property type="molecule type" value="Genomic_DNA"/>
</dbReference>
<dbReference type="GeneID" id="90540400"/>
<dbReference type="RefSeq" id="XP_065328729.1">
    <property type="nucleotide sequence ID" value="XM_065472657.1"/>
</dbReference>
<gene>
    <name evidence="1" type="ORF">VNE69_02110</name>
</gene>
<sequence>MLFFILSIKCTELFFHKVELHPQAQTGDKIKENCDFDIDSILTETYKETNPKYISDLKEIYNELLGSFEPENNKLYNLDNESQMFFYEEKTSKFEEPLKQKLENMNKIFCQIEAKAQNKLFNTPTKTMIIEFDKRELKKITQNRNYLHKKCYPYRNKLLKKTRILLEKIEQIDLIDNTIFNDVLDFIIDIFNFIIPKSHNITITSSPFKLKHLLKLDVWKIKKVSKKINISDLIAALIEYYVYLNKDKDGKMHEIVEDFNNLNLDYVNFCIQKEAIYIRINKIIEIINEKKKFLK</sequence>
<reference evidence="1" key="1">
    <citation type="journal article" date="2024" name="BMC Genomics">
        <title>Functional annotation of a divergent genome using sequence and structure-based similarity.</title>
        <authorList>
            <person name="Svedberg D."/>
            <person name="Winiger R.R."/>
            <person name="Berg A."/>
            <person name="Sharma H."/>
            <person name="Tellgren-Roth C."/>
            <person name="Debrunner-Vossbrinck B.A."/>
            <person name="Vossbrinck C.R."/>
            <person name="Barandun J."/>
        </authorList>
    </citation>
    <scope>NUCLEOTIDE SEQUENCE</scope>
    <source>
        <strain evidence="1">Illinois isolate</strain>
    </source>
</reference>
<accession>A0AAX4J9E3</accession>
<evidence type="ECO:0000313" key="1">
    <source>
        <dbReference type="EMBL" id="WUR02584.1"/>
    </source>
</evidence>
<dbReference type="Proteomes" id="UP001334084">
    <property type="component" value="Chromosome 2"/>
</dbReference>
<keyword evidence="2" id="KW-1185">Reference proteome</keyword>
<proteinExistence type="predicted"/>
<name>A0AAX4J9E3_9MICR</name>
<dbReference type="AlphaFoldDB" id="A0AAX4J9E3"/>
<protein>
    <submittedName>
        <fullName evidence="1">Uncharacterized protein</fullName>
    </submittedName>
</protein>
<evidence type="ECO:0000313" key="2">
    <source>
        <dbReference type="Proteomes" id="UP001334084"/>
    </source>
</evidence>
<dbReference type="KEGG" id="vnx:VNE69_02110"/>
<organism evidence="1 2">
    <name type="scientific">Vairimorpha necatrix</name>
    <dbReference type="NCBI Taxonomy" id="6039"/>
    <lineage>
        <taxon>Eukaryota</taxon>
        <taxon>Fungi</taxon>
        <taxon>Fungi incertae sedis</taxon>
        <taxon>Microsporidia</taxon>
        <taxon>Nosematidae</taxon>
        <taxon>Vairimorpha</taxon>
    </lineage>
</organism>